<evidence type="ECO:0000313" key="1">
    <source>
        <dbReference type="EMBL" id="MBW48288.1"/>
    </source>
</evidence>
<organism evidence="1">
    <name type="scientific">Anopheles triannulatus</name>
    <dbReference type="NCBI Taxonomy" id="58253"/>
    <lineage>
        <taxon>Eukaryota</taxon>
        <taxon>Metazoa</taxon>
        <taxon>Ecdysozoa</taxon>
        <taxon>Arthropoda</taxon>
        <taxon>Hexapoda</taxon>
        <taxon>Insecta</taxon>
        <taxon>Pterygota</taxon>
        <taxon>Neoptera</taxon>
        <taxon>Endopterygota</taxon>
        <taxon>Diptera</taxon>
        <taxon>Nematocera</taxon>
        <taxon>Culicoidea</taxon>
        <taxon>Culicidae</taxon>
        <taxon>Anophelinae</taxon>
        <taxon>Anopheles</taxon>
    </lineage>
</organism>
<accession>A0A2M4B647</accession>
<dbReference type="AlphaFoldDB" id="A0A2M4B647"/>
<proteinExistence type="predicted"/>
<sequence length="98" mass="11180">MSSREVSGWVVATLFAGITDANHCLVNRAPSRKNSCRDGKIREVFHVHWNATRALLGDSQFRHSVRQHPAETQPAKVLKFSGKHFCIKHNFQVAPRFR</sequence>
<reference evidence="1" key="1">
    <citation type="submission" date="2018-01" db="EMBL/GenBank/DDBJ databases">
        <title>An insight into the sialome of Amazonian anophelines.</title>
        <authorList>
            <person name="Ribeiro J.M."/>
            <person name="Scarpassa V."/>
            <person name="Calvo E."/>
        </authorList>
    </citation>
    <scope>NUCLEOTIDE SEQUENCE</scope>
    <source>
        <tissue evidence="1">Salivary glands</tissue>
    </source>
</reference>
<dbReference type="EMBL" id="GGFK01014967">
    <property type="protein sequence ID" value="MBW48288.1"/>
    <property type="molecule type" value="Transcribed_RNA"/>
</dbReference>
<name>A0A2M4B647_9DIPT</name>
<protein>
    <submittedName>
        <fullName evidence="1">Putative secreted protein</fullName>
    </submittedName>
</protein>